<dbReference type="Gene3D" id="3.40.50.1820">
    <property type="entry name" value="alpha/beta hydrolase"/>
    <property type="match status" value="1"/>
</dbReference>
<dbReference type="RefSeq" id="WP_189094606.1">
    <property type="nucleotide sequence ID" value="NZ_BMMH01000027.1"/>
</dbReference>
<accession>A0A917RWR1</accession>
<evidence type="ECO:0000313" key="2">
    <source>
        <dbReference type="EMBL" id="GGL40727.1"/>
    </source>
</evidence>
<feature type="compositionally biased region" description="Basic and acidic residues" evidence="1">
    <location>
        <begin position="63"/>
        <end position="76"/>
    </location>
</feature>
<dbReference type="Proteomes" id="UP000638263">
    <property type="component" value="Unassembled WGS sequence"/>
</dbReference>
<proteinExistence type="predicted"/>
<organism evidence="2 3">
    <name type="scientific">Nocardia jinanensis</name>
    <dbReference type="NCBI Taxonomy" id="382504"/>
    <lineage>
        <taxon>Bacteria</taxon>
        <taxon>Bacillati</taxon>
        <taxon>Actinomycetota</taxon>
        <taxon>Actinomycetes</taxon>
        <taxon>Mycobacteriales</taxon>
        <taxon>Nocardiaceae</taxon>
        <taxon>Nocardia</taxon>
    </lineage>
</organism>
<feature type="region of interest" description="Disordered" evidence="1">
    <location>
        <begin position="63"/>
        <end position="87"/>
    </location>
</feature>
<name>A0A917RWR1_9NOCA</name>
<sequence>MTSPARRLAQLAGRNLAHAAQRAIRDTDGRMRTMVGTLRRGADEVENAARRGKKEIEGVSVIRRPDHRGGGADRRRSGGKTFAASTRSTAAQQIDRSLAKLADDVYLPARPGHRIDGFVRLESRELESVGIPPGALNDARSGLTSAIYRADDGRYVLAFAGTYRTSLRSWQTNFAQGMGLPARQYVMAGRLGKLARVAFGDDLVITGHSLGGGLATTAALKSGAPAVTFNGVGLSDQTIRGLGLEPVAARDYAAAGNVRAYMVAGDPLTAIQEAHRVHRSVIGGVAGGLVGSSLGGAVGTAIGGQTGRIAGVVAGRSVGGFVGAAMGGAAGATGIAGGLAKVAPALGARIDLPDPFPAEYGGGRLSRAIDLHELPGVQLALDQARPWSGPPGS</sequence>
<evidence type="ECO:0000256" key="1">
    <source>
        <dbReference type="SAM" id="MobiDB-lite"/>
    </source>
</evidence>
<dbReference type="EMBL" id="BMMH01000027">
    <property type="protein sequence ID" value="GGL40727.1"/>
    <property type="molecule type" value="Genomic_DNA"/>
</dbReference>
<comment type="caution">
    <text evidence="2">The sequence shown here is derived from an EMBL/GenBank/DDBJ whole genome shotgun (WGS) entry which is preliminary data.</text>
</comment>
<dbReference type="AlphaFoldDB" id="A0A917RWR1"/>
<reference evidence="2" key="1">
    <citation type="journal article" date="2014" name="Int. J. Syst. Evol. Microbiol.">
        <title>Complete genome sequence of Corynebacterium casei LMG S-19264T (=DSM 44701T), isolated from a smear-ripened cheese.</title>
        <authorList>
            <consortium name="US DOE Joint Genome Institute (JGI-PGF)"/>
            <person name="Walter F."/>
            <person name="Albersmeier A."/>
            <person name="Kalinowski J."/>
            <person name="Ruckert C."/>
        </authorList>
    </citation>
    <scope>NUCLEOTIDE SEQUENCE</scope>
    <source>
        <strain evidence="2">CGMCC 4.3508</strain>
    </source>
</reference>
<reference evidence="2" key="2">
    <citation type="submission" date="2020-09" db="EMBL/GenBank/DDBJ databases">
        <authorList>
            <person name="Sun Q."/>
            <person name="Zhou Y."/>
        </authorList>
    </citation>
    <scope>NUCLEOTIDE SEQUENCE</scope>
    <source>
        <strain evidence="2">CGMCC 4.3508</strain>
    </source>
</reference>
<protein>
    <recommendedName>
        <fullName evidence="4">DUF2974 domain-containing protein</fullName>
    </recommendedName>
</protein>
<gene>
    <name evidence="2" type="ORF">GCM10011588_64360</name>
</gene>
<keyword evidence="3" id="KW-1185">Reference proteome</keyword>
<dbReference type="InterPro" id="IPR029058">
    <property type="entry name" value="AB_hydrolase_fold"/>
</dbReference>
<dbReference type="SUPFAM" id="SSF53474">
    <property type="entry name" value="alpha/beta-Hydrolases"/>
    <property type="match status" value="1"/>
</dbReference>
<evidence type="ECO:0000313" key="3">
    <source>
        <dbReference type="Proteomes" id="UP000638263"/>
    </source>
</evidence>
<evidence type="ECO:0008006" key="4">
    <source>
        <dbReference type="Google" id="ProtNLM"/>
    </source>
</evidence>
<dbReference type="Pfam" id="PF26363">
    <property type="entry name" value="Phospholipase-like"/>
    <property type="match status" value="1"/>
</dbReference>